<evidence type="ECO:0000313" key="3">
    <source>
        <dbReference type="Proteomes" id="UP000515163"/>
    </source>
</evidence>
<dbReference type="InParanoid" id="A0A6P8JAB8"/>
<evidence type="ECO:0000259" key="2">
    <source>
        <dbReference type="Pfam" id="PF14923"/>
    </source>
</evidence>
<feature type="domain" description="Coiled-coil protein 142 C-terminal" evidence="2">
    <location>
        <begin position="497"/>
        <end position="939"/>
    </location>
</feature>
<evidence type="ECO:0000256" key="1">
    <source>
        <dbReference type="SAM" id="MobiDB-lite"/>
    </source>
</evidence>
<dbReference type="Pfam" id="PF14923">
    <property type="entry name" value="CCDC142"/>
    <property type="match status" value="1"/>
</dbReference>
<dbReference type="Proteomes" id="UP000515163">
    <property type="component" value="Unplaced"/>
</dbReference>
<dbReference type="InterPro" id="IPR026700">
    <property type="entry name" value="CCDC142"/>
</dbReference>
<dbReference type="InterPro" id="IPR055350">
    <property type="entry name" value="CCDC142_C"/>
</dbReference>
<dbReference type="PANTHER" id="PTHR21436">
    <property type="entry name" value="COILED-COIL DOMAIN-CONTAINING PROTEIN 142"/>
    <property type="match status" value="1"/>
</dbReference>
<gene>
    <name evidence="4" type="primary">LOC116308423</name>
</gene>
<dbReference type="PANTHER" id="PTHR21436:SF2">
    <property type="entry name" value="COILED-COIL DOMAIN-CONTAINING PROTEIN 142"/>
    <property type="match status" value="1"/>
</dbReference>
<dbReference type="OrthoDB" id="6579237at2759"/>
<feature type="compositionally biased region" description="Polar residues" evidence="1">
    <location>
        <begin position="26"/>
        <end position="39"/>
    </location>
</feature>
<keyword evidence="3" id="KW-1185">Reference proteome</keyword>
<dbReference type="AlphaFoldDB" id="A0A6P8JAB8"/>
<sequence length="963" mass="109496">MDEREKGSKHSKARLSTLSDRHISTAGAQANDEVSSQRDASQTILTMDIEESMPVLKETFKSISGEICLCSSQQQGRKYFGHFEMGTRMNSSVKQIEKRIEERLGLTLMKDCLLRLQASLEFVSELENTMENYLSYYKDLKEKGTELERDFLFNGHRFHDLCLTAKDHLTFWSLFTERCSSETTVKYTSPRLQSDLQWVHKALLRVISRFTTLISTILVYVLDIACFQQWQLSDGLLKDISSAIEDLNRLLEYSRSVLNENDVLFKLSSANSFSDSTVCKLFGFCATVRQIPSSNVYPVTLGKLFQGTAKRRARVLGGHVLSFVHQRQEISGNLKSDLVRKLEWKDLNTVNIDHKKLDQGNGVVTVRSKNHVPQVKLDPNSPLVSFESIEYQFITELISKLATSNSLMSTHGIDKKLHMHKSLPQKGLYHTDNEETQDQMGEGTIPAHDNEPEAGHSILKHSTGSVSPRLSKRVQWHHSIDMDSKAQVSALYMDIFWSSYSIVICQMMEVLGWERNYKGIRGPLPLWSDDIIMSVVRGLESLQLSESLPPDGSKALQLVSRYILCIGAMSSWDQGFCDLISIAQKDKCTSSNKPDDCSPSTKTVEAIINLLHPMMSIFEAAQKWTTHYTGSNNNCTIYMFKDLSCSVLPILSRMQAILSFTQYWLETKLYHFLSGWTLSPFFMLLHWDLPILVRVLSMTVDKVRPLCVGQGGNYSWGLLPVQLEELQEILSRIKHLITEYNQLFEDDLRKMSSEFFQEAMPVGKVWKKSRQSGIPCQPNSYVEHSITQILEPVIYGASLLPMDSQLKLLALATTIMMEAWSAYILKEEIIFSFYGAQQMQLDFNYIKCWISSDASGLSTEMQSHLLGLETFHHLDGATRLLMLQPRKKKQMDELDVELESNISAVSSSSVLSSFSGVDIDSYEIDVLNDKTIPNKQHWLDLRLRGGKTKKGLMPFCLKVQETK</sequence>
<dbReference type="RefSeq" id="XP_031574698.1">
    <property type="nucleotide sequence ID" value="XM_031718838.1"/>
</dbReference>
<organism evidence="3 4">
    <name type="scientific">Actinia tenebrosa</name>
    <name type="common">Australian red waratah sea anemone</name>
    <dbReference type="NCBI Taxonomy" id="6105"/>
    <lineage>
        <taxon>Eukaryota</taxon>
        <taxon>Metazoa</taxon>
        <taxon>Cnidaria</taxon>
        <taxon>Anthozoa</taxon>
        <taxon>Hexacorallia</taxon>
        <taxon>Actiniaria</taxon>
        <taxon>Actiniidae</taxon>
        <taxon>Actinia</taxon>
    </lineage>
</organism>
<evidence type="ECO:0000313" key="4">
    <source>
        <dbReference type="RefSeq" id="XP_031574698.1"/>
    </source>
</evidence>
<dbReference type="KEGG" id="aten:116308423"/>
<protein>
    <submittedName>
        <fullName evidence="4">Uncharacterized protein LOC116308423</fullName>
    </submittedName>
</protein>
<reference evidence="4" key="1">
    <citation type="submission" date="2025-08" db="UniProtKB">
        <authorList>
            <consortium name="RefSeq"/>
        </authorList>
    </citation>
    <scope>IDENTIFICATION</scope>
    <source>
        <tissue evidence="4">Tentacle</tissue>
    </source>
</reference>
<feature type="region of interest" description="Disordered" evidence="1">
    <location>
        <begin position="1"/>
        <end position="39"/>
    </location>
</feature>
<dbReference type="GeneID" id="116308423"/>
<accession>A0A6P8JAB8</accession>
<name>A0A6P8JAB8_ACTTE</name>
<proteinExistence type="predicted"/>